<evidence type="ECO:0000256" key="4">
    <source>
        <dbReference type="ARBA" id="ARBA00022692"/>
    </source>
</evidence>
<evidence type="ECO:0000256" key="2">
    <source>
        <dbReference type="ARBA" id="ARBA00007362"/>
    </source>
</evidence>
<dbReference type="GO" id="GO:0005886">
    <property type="term" value="C:plasma membrane"/>
    <property type="evidence" value="ECO:0007669"/>
    <property type="project" value="UniProtKB-SubCell"/>
</dbReference>
<dbReference type="STRING" id="1451189.CFAL_09435"/>
<evidence type="ECO:0000256" key="5">
    <source>
        <dbReference type="ARBA" id="ARBA00022989"/>
    </source>
</evidence>
<keyword evidence="5 8" id="KW-1133">Transmembrane helix</keyword>
<dbReference type="Pfam" id="PF00892">
    <property type="entry name" value="EamA"/>
    <property type="match status" value="1"/>
</dbReference>
<feature type="transmembrane region" description="Helical" evidence="8">
    <location>
        <begin position="71"/>
        <end position="90"/>
    </location>
</feature>
<comment type="subcellular location">
    <subcellularLocation>
        <location evidence="1">Cell membrane</location>
        <topology evidence="1">Multi-pass membrane protein</topology>
    </subcellularLocation>
</comment>
<dbReference type="InterPro" id="IPR051258">
    <property type="entry name" value="Diverse_Substrate_Transporter"/>
</dbReference>
<evidence type="ECO:0000256" key="1">
    <source>
        <dbReference type="ARBA" id="ARBA00004651"/>
    </source>
</evidence>
<evidence type="ECO:0000256" key="8">
    <source>
        <dbReference type="SAM" id="Phobius"/>
    </source>
</evidence>
<feature type="domain" description="EamA" evidence="10">
    <location>
        <begin position="159"/>
        <end position="291"/>
    </location>
</feature>
<dbReference type="PANTHER" id="PTHR42920:SF5">
    <property type="entry name" value="EAMA DOMAIN-CONTAINING PROTEIN"/>
    <property type="match status" value="1"/>
</dbReference>
<feature type="transmembrane region" description="Helical" evidence="8">
    <location>
        <begin position="275"/>
        <end position="295"/>
    </location>
</feature>
<keyword evidence="3" id="KW-1003">Cell membrane</keyword>
<proteinExistence type="inferred from homology"/>
<evidence type="ECO:0000256" key="7">
    <source>
        <dbReference type="SAM" id="MobiDB-lite"/>
    </source>
</evidence>
<feature type="signal peptide" evidence="9">
    <location>
        <begin position="1"/>
        <end position="31"/>
    </location>
</feature>
<keyword evidence="6 8" id="KW-0472">Membrane</keyword>
<feature type="region of interest" description="Disordered" evidence="7">
    <location>
        <begin position="296"/>
        <end position="319"/>
    </location>
</feature>
<feature type="transmembrane region" description="Helical" evidence="8">
    <location>
        <begin position="189"/>
        <end position="207"/>
    </location>
</feature>
<evidence type="ECO:0000256" key="3">
    <source>
        <dbReference type="ARBA" id="ARBA00022475"/>
    </source>
</evidence>
<dbReference type="AlphaFoldDB" id="A0A418QA10"/>
<feature type="transmembrane region" description="Helical" evidence="8">
    <location>
        <begin position="249"/>
        <end position="269"/>
    </location>
</feature>
<feature type="transmembrane region" description="Helical" evidence="8">
    <location>
        <begin position="158"/>
        <end position="177"/>
    </location>
</feature>
<evidence type="ECO:0000256" key="6">
    <source>
        <dbReference type="ARBA" id="ARBA00023136"/>
    </source>
</evidence>
<feature type="transmembrane region" description="Helical" evidence="8">
    <location>
        <begin position="41"/>
        <end position="59"/>
    </location>
</feature>
<evidence type="ECO:0000313" key="12">
    <source>
        <dbReference type="Proteomes" id="UP000285278"/>
    </source>
</evidence>
<feature type="transmembrane region" description="Helical" evidence="8">
    <location>
        <begin position="219"/>
        <end position="237"/>
    </location>
</feature>
<feature type="transmembrane region" description="Helical" evidence="8">
    <location>
        <begin position="123"/>
        <end position="146"/>
    </location>
</feature>
<dbReference type="RefSeq" id="WP_119664149.1">
    <property type="nucleotide sequence ID" value="NZ_QXJK01000001.1"/>
</dbReference>
<evidence type="ECO:0000256" key="9">
    <source>
        <dbReference type="SAM" id="SignalP"/>
    </source>
</evidence>
<dbReference type="OrthoDB" id="9815120at2"/>
<dbReference type="InterPro" id="IPR037185">
    <property type="entry name" value="EmrE-like"/>
</dbReference>
<evidence type="ECO:0000259" key="10">
    <source>
        <dbReference type="Pfam" id="PF00892"/>
    </source>
</evidence>
<reference evidence="11 12" key="1">
    <citation type="submission" date="2018-09" db="EMBL/GenBank/DDBJ databases">
        <title>Optimization and identification of Corynebacterium falsenii FN1-14 from fish paste.</title>
        <authorList>
            <person name="Daroonpunt R."/>
            <person name="Tanasupawat S."/>
        </authorList>
    </citation>
    <scope>NUCLEOTIDE SEQUENCE [LARGE SCALE GENOMIC DNA]</scope>
    <source>
        <strain evidence="11 12">FN1-14</strain>
    </source>
</reference>
<keyword evidence="9" id="KW-0732">Signal</keyword>
<dbReference type="EMBL" id="QXJK01000001">
    <property type="protein sequence ID" value="RIX36828.1"/>
    <property type="molecule type" value="Genomic_DNA"/>
</dbReference>
<dbReference type="SUPFAM" id="SSF103481">
    <property type="entry name" value="Multidrug resistance efflux transporter EmrE"/>
    <property type="match status" value="2"/>
</dbReference>
<evidence type="ECO:0000313" key="11">
    <source>
        <dbReference type="EMBL" id="RIX36828.1"/>
    </source>
</evidence>
<dbReference type="PANTHER" id="PTHR42920">
    <property type="entry name" value="OS03G0707200 PROTEIN-RELATED"/>
    <property type="match status" value="1"/>
</dbReference>
<sequence>MSTPAPASAPLPAVALILGSCASLQAGAALATQLFPYAGSWGVTFVRLAIAAVFLVVVAPPTKARSWSARTWRSVAVYGASLGLMNAFFYASIARIPLGVAVTIEFLGPLLLSAALSKNARDYLWVGLAVAGMGLLGLNSLTTAATSHPGGAATSLDPIGVACALVAAAFWAVYILASKRVGSTVPGASGLAVAMVVGALVIAPVGAPRSLVLFSDATTAALALGTALLASVLPYSLELAALRSLPPAIFGILLSLEPVFAALAGLLFLGQELGALPTAAIALVVCASIGTTMSNRPAGGRRVKRTRSVPRRPTVERRT</sequence>
<protein>
    <submittedName>
        <fullName evidence="11">EamA family transporter</fullName>
    </submittedName>
</protein>
<dbReference type="Proteomes" id="UP000285278">
    <property type="component" value="Unassembled WGS sequence"/>
</dbReference>
<feature type="compositionally biased region" description="Basic residues" evidence="7">
    <location>
        <begin position="299"/>
        <end position="310"/>
    </location>
</feature>
<keyword evidence="12" id="KW-1185">Reference proteome</keyword>
<gene>
    <name evidence="11" type="ORF">D3M95_01070</name>
</gene>
<keyword evidence="4 8" id="KW-0812">Transmembrane</keyword>
<name>A0A418QA10_9CORY</name>
<feature type="chain" id="PRO_5019104440" evidence="9">
    <location>
        <begin position="32"/>
        <end position="319"/>
    </location>
</feature>
<organism evidence="11 12">
    <name type="scientific">Corynebacterium falsenii</name>
    <dbReference type="NCBI Taxonomy" id="108486"/>
    <lineage>
        <taxon>Bacteria</taxon>
        <taxon>Bacillati</taxon>
        <taxon>Actinomycetota</taxon>
        <taxon>Actinomycetes</taxon>
        <taxon>Mycobacteriales</taxon>
        <taxon>Corynebacteriaceae</taxon>
        <taxon>Corynebacterium</taxon>
    </lineage>
</organism>
<feature type="transmembrane region" description="Helical" evidence="8">
    <location>
        <begin position="96"/>
        <end position="116"/>
    </location>
</feature>
<accession>A0A418QA10</accession>
<comment type="similarity">
    <text evidence="2">Belongs to the EamA transporter family.</text>
</comment>
<dbReference type="InterPro" id="IPR000620">
    <property type="entry name" value="EamA_dom"/>
</dbReference>
<comment type="caution">
    <text evidence="11">The sequence shown here is derived from an EMBL/GenBank/DDBJ whole genome shotgun (WGS) entry which is preliminary data.</text>
</comment>